<evidence type="ECO:0000256" key="1">
    <source>
        <dbReference type="SAM" id="MobiDB-lite"/>
    </source>
</evidence>
<evidence type="ECO:0000313" key="2">
    <source>
        <dbReference type="EMBL" id="RRS00051.1"/>
    </source>
</evidence>
<proteinExistence type="predicted"/>
<keyword evidence="3" id="KW-1185">Reference proteome</keyword>
<dbReference type="AlphaFoldDB" id="A0A3R8T1P0"/>
<accession>A0A3R8T1P0</accession>
<reference evidence="2 3" key="1">
    <citation type="submission" date="2018-12" db="EMBL/GenBank/DDBJ databases">
        <title>The whole draft genome of Aquabacterium sp. SJQ9.</title>
        <authorList>
            <person name="Sun L."/>
            <person name="Gao X."/>
            <person name="Chen W."/>
            <person name="Huang K."/>
        </authorList>
    </citation>
    <scope>NUCLEOTIDE SEQUENCE [LARGE SCALE GENOMIC DNA]</scope>
    <source>
        <strain evidence="2 3">SJQ9</strain>
    </source>
</reference>
<sequence>MAQNRSAPAFQEYAANMLALAEYRMATLAERGLLGTMRNECWVNGRVPADPVKLAKYLGLTAEEVVTCLPGVMWMFLQSACGFHLTCPELDAYRHELDLRKQRMSEGGKAGAEKAKKKREAEAPTKLPHKAPQKGGHVVPMVGLSKEQNSPIQNSHVLMAADESAWVNDYEAASNGR</sequence>
<dbReference type="OrthoDB" id="8566459at2"/>
<protein>
    <recommendedName>
        <fullName evidence="4">DUF1376 domain-containing protein</fullName>
    </recommendedName>
</protein>
<feature type="compositionally biased region" description="Basic and acidic residues" evidence="1">
    <location>
        <begin position="104"/>
        <end position="123"/>
    </location>
</feature>
<name>A0A3R8T1P0_9BURK</name>
<evidence type="ECO:0008006" key="4">
    <source>
        <dbReference type="Google" id="ProtNLM"/>
    </source>
</evidence>
<dbReference type="RefSeq" id="WP_125245519.1">
    <property type="nucleotide sequence ID" value="NZ_RSED01000033.1"/>
</dbReference>
<dbReference type="Proteomes" id="UP000269265">
    <property type="component" value="Unassembled WGS sequence"/>
</dbReference>
<gene>
    <name evidence="2" type="ORF">EIP75_22885</name>
</gene>
<organism evidence="2 3">
    <name type="scientific">Aquabacterium soli</name>
    <dbReference type="NCBI Taxonomy" id="2493092"/>
    <lineage>
        <taxon>Bacteria</taxon>
        <taxon>Pseudomonadati</taxon>
        <taxon>Pseudomonadota</taxon>
        <taxon>Betaproteobacteria</taxon>
        <taxon>Burkholderiales</taxon>
        <taxon>Aquabacterium</taxon>
    </lineage>
</organism>
<feature type="region of interest" description="Disordered" evidence="1">
    <location>
        <begin position="104"/>
        <end position="138"/>
    </location>
</feature>
<evidence type="ECO:0000313" key="3">
    <source>
        <dbReference type="Proteomes" id="UP000269265"/>
    </source>
</evidence>
<dbReference type="EMBL" id="RSED01000033">
    <property type="protein sequence ID" value="RRS00051.1"/>
    <property type="molecule type" value="Genomic_DNA"/>
</dbReference>
<comment type="caution">
    <text evidence="2">The sequence shown here is derived from an EMBL/GenBank/DDBJ whole genome shotgun (WGS) entry which is preliminary data.</text>
</comment>